<proteinExistence type="inferred from homology"/>
<feature type="binding site" evidence="8">
    <location>
        <position position="39"/>
    </location>
    <ligand>
        <name>FMN</name>
        <dbReference type="ChEBI" id="CHEBI:58210"/>
        <note>ligand shared between dimeric partners</note>
    </ligand>
</feature>
<dbReference type="PANTHER" id="PTHR43821">
    <property type="entry name" value="NAD(P)H NITROREDUCTASE YDJA-RELATED"/>
    <property type="match status" value="1"/>
</dbReference>
<reference evidence="10 11" key="1">
    <citation type="submission" date="2019-07" db="EMBL/GenBank/DDBJ databases">
        <authorList>
            <person name="Kim J."/>
        </authorList>
    </citation>
    <scope>NUCLEOTIDE SEQUENCE [LARGE SCALE GENOMIC DNA]</scope>
    <source>
        <strain evidence="10 11">N4</strain>
    </source>
</reference>
<evidence type="ECO:0000259" key="9">
    <source>
        <dbReference type="Pfam" id="PF00881"/>
    </source>
</evidence>
<gene>
    <name evidence="10" type="ORF">FPZ44_02190</name>
</gene>
<comment type="caution">
    <text evidence="10">The sequence shown here is derived from an EMBL/GenBank/DDBJ whole genome shotgun (WGS) entry which is preliminary data.</text>
</comment>
<dbReference type="EC" id="1.-.-.-" evidence="7"/>
<comment type="cofactor">
    <cofactor evidence="8">
        <name>FMN</name>
        <dbReference type="ChEBI" id="CHEBI:58210"/>
    </cofactor>
    <text evidence="8">Binds 1 FMN per subunit.</text>
</comment>
<evidence type="ECO:0000256" key="4">
    <source>
        <dbReference type="ARBA" id="ARBA00022857"/>
    </source>
</evidence>
<keyword evidence="3 7" id="KW-0288">FMN</keyword>
<keyword evidence="4 7" id="KW-0521">NADP</keyword>
<keyword evidence="5 7" id="KW-0560">Oxidoreductase</keyword>
<dbReference type="Pfam" id="PF00881">
    <property type="entry name" value="Nitroreductase"/>
    <property type="match status" value="1"/>
</dbReference>
<dbReference type="PANTHER" id="PTHR43821:SF1">
    <property type="entry name" value="NAD(P)H NITROREDUCTASE YDJA-RELATED"/>
    <property type="match status" value="1"/>
</dbReference>
<dbReference type="RefSeq" id="WP_144986970.1">
    <property type="nucleotide sequence ID" value="NZ_VNJK01000001.1"/>
</dbReference>
<name>A0A559IWG3_9BACL</name>
<evidence type="ECO:0000256" key="8">
    <source>
        <dbReference type="PIRSR" id="PIRSR000232-1"/>
    </source>
</evidence>
<evidence type="ECO:0000256" key="3">
    <source>
        <dbReference type="ARBA" id="ARBA00022643"/>
    </source>
</evidence>
<evidence type="ECO:0000313" key="11">
    <source>
        <dbReference type="Proteomes" id="UP000318102"/>
    </source>
</evidence>
<dbReference type="EMBL" id="VNJK01000001">
    <property type="protein sequence ID" value="TVX91967.1"/>
    <property type="molecule type" value="Genomic_DNA"/>
</dbReference>
<dbReference type="SUPFAM" id="SSF55469">
    <property type="entry name" value="FMN-dependent nitroreductase-like"/>
    <property type="match status" value="1"/>
</dbReference>
<dbReference type="PIRSF" id="PIRSF000232">
    <property type="entry name" value="YdjA"/>
    <property type="match status" value="1"/>
</dbReference>
<feature type="binding site" description="in other chain" evidence="8">
    <location>
        <begin position="134"/>
        <end position="136"/>
    </location>
    <ligand>
        <name>FMN</name>
        <dbReference type="ChEBI" id="CHEBI:58210"/>
        <note>ligand shared between dimeric partners</note>
    </ligand>
</feature>
<dbReference type="AlphaFoldDB" id="A0A559IWG3"/>
<dbReference type="Gene3D" id="3.40.109.10">
    <property type="entry name" value="NADH Oxidase"/>
    <property type="match status" value="1"/>
</dbReference>
<evidence type="ECO:0000256" key="2">
    <source>
        <dbReference type="ARBA" id="ARBA00022630"/>
    </source>
</evidence>
<organism evidence="10 11">
    <name type="scientific">Paenibacillus agilis</name>
    <dbReference type="NCBI Taxonomy" id="3020863"/>
    <lineage>
        <taxon>Bacteria</taxon>
        <taxon>Bacillati</taxon>
        <taxon>Bacillota</taxon>
        <taxon>Bacilli</taxon>
        <taxon>Bacillales</taxon>
        <taxon>Paenibacillaceae</taxon>
        <taxon>Paenibacillus</taxon>
    </lineage>
</organism>
<dbReference type="InterPro" id="IPR029479">
    <property type="entry name" value="Nitroreductase"/>
</dbReference>
<dbReference type="CDD" id="cd02135">
    <property type="entry name" value="YdjA-like"/>
    <property type="match status" value="1"/>
</dbReference>
<evidence type="ECO:0000256" key="1">
    <source>
        <dbReference type="ARBA" id="ARBA00007118"/>
    </source>
</evidence>
<dbReference type="OrthoDB" id="9804207at2"/>
<protein>
    <recommendedName>
        <fullName evidence="7">Putative NAD(P)H nitroreductase</fullName>
        <ecNumber evidence="7">1.-.-.-</ecNumber>
    </recommendedName>
</protein>
<comment type="similarity">
    <text evidence="1 7">Belongs to the nitroreductase family.</text>
</comment>
<evidence type="ECO:0000256" key="6">
    <source>
        <dbReference type="ARBA" id="ARBA00023027"/>
    </source>
</evidence>
<dbReference type="InterPro" id="IPR026021">
    <property type="entry name" value="YdjA-like"/>
</dbReference>
<evidence type="ECO:0000256" key="7">
    <source>
        <dbReference type="PIRNR" id="PIRNR000232"/>
    </source>
</evidence>
<keyword evidence="11" id="KW-1185">Reference proteome</keyword>
<sequence length="185" mass="21478">MSIKETIRGRRSTHNFKDTPITKEQVLGWLDDAVYAPNHGLRQPWRFIFIGEQGKEEYSDKLVESVIKLGKFKEGDEAQKQKYRDYVKHIPAFLIVVMPEDPRPNIWEEDVMAVSALVQNLQLLAWEDGVGMLWHTGAYIHQPFYRKALDIQPGEKIIGNLFIGYPDEVRPVRPRKEAAELLTEF</sequence>
<keyword evidence="2 7" id="KW-0285">Flavoprotein</keyword>
<dbReference type="GO" id="GO:0016491">
    <property type="term" value="F:oxidoreductase activity"/>
    <property type="evidence" value="ECO:0007669"/>
    <property type="project" value="UniProtKB-UniRule"/>
</dbReference>
<dbReference type="Proteomes" id="UP000318102">
    <property type="component" value="Unassembled WGS sequence"/>
</dbReference>
<accession>A0A559IWG3</accession>
<feature type="binding site" description="in other chain" evidence="8">
    <location>
        <begin position="10"/>
        <end position="12"/>
    </location>
    <ligand>
        <name>FMN</name>
        <dbReference type="ChEBI" id="CHEBI:58210"/>
        <note>ligand shared between dimeric partners</note>
    </ligand>
</feature>
<feature type="domain" description="Nitroreductase" evidence="9">
    <location>
        <begin position="7"/>
        <end position="165"/>
    </location>
</feature>
<evidence type="ECO:0000313" key="10">
    <source>
        <dbReference type="EMBL" id="TVX91967.1"/>
    </source>
</evidence>
<keyword evidence="6 7" id="KW-0520">NAD</keyword>
<dbReference type="InterPro" id="IPR000415">
    <property type="entry name" value="Nitroreductase-like"/>
</dbReference>
<dbReference type="InterPro" id="IPR052530">
    <property type="entry name" value="NAD(P)H_nitroreductase"/>
</dbReference>
<evidence type="ECO:0000256" key="5">
    <source>
        <dbReference type="ARBA" id="ARBA00023002"/>
    </source>
</evidence>